<comment type="caution">
    <text evidence="2">The sequence shown here is derived from an EMBL/GenBank/DDBJ whole genome shotgun (WGS) entry which is preliminary data.</text>
</comment>
<keyword evidence="3" id="KW-1185">Reference proteome</keyword>
<feature type="region of interest" description="Disordered" evidence="1">
    <location>
        <begin position="37"/>
        <end position="58"/>
    </location>
</feature>
<name>A0ABN2DGC6_9ACTN</name>
<dbReference type="EMBL" id="BAAAQD010000054">
    <property type="protein sequence ID" value="GAA1575318.1"/>
    <property type="molecule type" value="Genomic_DNA"/>
</dbReference>
<evidence type="ECO:0000256" key="1">
    <source>
        <dbReference type="SAM" id="MobiDB-lite"/>
    </source>
</evidence>
<gene>
    <name evidence="2" type="ORF">GCM10009827_116470</name>
</gene>
<evidence type="ECO:0000313" key="3">
    <source>
        <dbReference type="Proteomes" id="UP001501470"/>
    </source>
</evidence>
<reference evidence="2 3" key="1">
    <citation type="journal article" date="2019" name="Int. J. Syst. Evol. Microbiol.">
        <title>The Global Catalogue of Microorganisms (GCM) 10K type strain sequencing project: providing services to taxonomists for standard genome sequencing and annotation.</title>
        <authorList>
            <consortium name="The Broad Institute Genomics Platform"/>
            <consortium name="The Broad Institute Genome Sequencing Center for Infectious Disease"/>
            <person name="Wu L."/>
            <person name="Ma J."/>
        </authorList>
    </citation>
    <scope>NUCLEOTIDE SEQUENCE [LARGE SCALE GENOMIC DNA]</scope>
    <source>
        <strain evidence="2 3">JCM 15933</strain>
    </source>
</reference>
<dbReference type="Proteomes" id="UP001501470">
    <property type="component" value="Unassembled WGS sequence"/>
</dbReference>
<proteinExistence type="predicted"/>
<accession>A0ABN2DGC6</accession>
<evidence type="ECO:0008006" key="4">
    <source>
        <dbReference type="Google" id="ProtNLM"/>
    </source>
</evidence>
<sequence>MLIWDDLNTHVSAAMRKLIAAWGWLHVIRLPRRVGNTGHYNGHRPHRSLGQRPPNPPPQVVDLTAARVQRRPILGGLINEYSQAA</sequence>
<protein>
    <recommendedName>
        <fullName evidence="4">Transposase</fullName>
    </recommendedName>
</protein>
<organism evidence="2 3">
    <name type="scientific">Dactylosporangium maewongense</name>
    <dbReference type="NCBI Taxonomy" id="634393"/>
    <lineage>
        <taxon>Bacteria</taxon>
        <taxon>Bacillati</taxon>
        <taxon>Actinomycetota</taxon>
        <taxon>Actinomycetes</taxon>
        <taxon>Micromonosporales</taxon>
        <taxon>Micromonosporaceae</taxon>
        <taxon>Dactylosporangium</taxon>
    </lineage>
</organism>
<evidence type="ECO:0000313" key="2">
    <source>
        <dbReference type="EMBL" id="GAA1575318.1"/>
    </source>
</evidence>